<name>A0A2A6BKU3_PRIPA</name>
<proteinExistence type="predicted"/>
<dbReference type="EnsemblMetazoa" id="PPA44012.1">
    <property type="protein sequence ID" value="PPA44012.1"/>
    <property type="gene ID" value="WBGene00282381"/>
</dbReference>
<accession>A0A8R1Z2M1</accession>
<reference evidence="1" key="2">
    <citation type="submission" date="2022-06" db="UniProtKB">
        <authorList>
            <consortium name="EnsemblMetazoa"/>
        </authorList>
    </citation>
    <scope>IDENTIFICATION</scope>
    <source>
        <strain evidence="1">PS312</strain>
    </source>
</reference>
<evidence type="ECO:0000313" key="1">
    <source>
        <dbReference type="EnsemblMetazoa" id="PPA44012.1"/>
    </source>
</evidence>
<reference evidence="2" key="1">
    <citation type="journal article" date="2008" name="Nat. Genet.">
        <title>The Pristionchus pacificus genome provides a unique perspective on nematode lifestyle and parasitism.</title>
        <authorList>
            <person name="Dieterich C."/>
            <person name="Clifton S.W."/>
            <person name="Schuster L.N."/>
            <person name="Chinwalla A."/>
            <person name="Delehaunty K."/>
            <person name="Dinkelacker I."/>
            <person name="Fulton L."/>
            <person name="Fulton R."/>
            <person name="Godfrey J."/>
            <person name="Minx P."/>
            <person name="Mitreva M."/>
            <person name="Roeseler W."/>
            <person name="Tian H."/>
            <person name="Witte H."/>
            <person name="Yang S.P."/>
            <person name="Wilson R.K."/>
            <person name="Sommer R.J."/>
        </authorList>
    </citation>
    <scope>NUCLEOTIDE SEQUENCE [LARGE SCALE GENOMIC DNA]</scope>
    <source>
        <strain evidence="2">PS312</strain>
    </source>
</reference>
<protein>
    <submittedName>
        <fullName evidence="1">Uncharacterized protein</fullName>
    </submittedName>
</protein>
<sequence>MNEGVFTLVAAREETGVEVRERAPAAAAVGEVAASVDSVQALPALPALLEDRGVEGREGLEPSDLAIASRTVAFSIYCEG</sequence>
<dbReference type="AlphaFoldDB" id="A0A2A6BKU3"/>
<gene>
    <name evidence="1" type="primary">WBGene00282381</name>
</gene>
<accession>A0A2A6BKU3</accession>
<dbReference type="Proteomes" id="UP000005239">
    <property type="component" value="Unassembled WGS sequence"/>
</dbReference>
<organism evidence="1 2">
    <name type="scientific">Pristionchus pacificus</name>
    <name type="common">Parasitic nematode worm</name>
    <dbReference type="NCBI Taxonomy" id="54126"/>
    <lineage>
        <taxon>Eukaryota</taxon>
        <taxon>Metazoa</taxon>
        <taxon>Ecdysozoa</taxon>
        <taxon>Nematoda</taxon>
        <taxon>Chromadorea</taxon>
        <taxon>Rhabditida</taxon>
        <taxon>Rhabditina</taxon>
        <taxon>Diplogasteromorpha</taxon>
        <taxon>Diplogasteroidea</taxon>
        <taxon>Neodiplogasteridae</taxon>
        <taxon>Pristionchus</taxon>
    </lineage>
</organism>
<evidence type="ECO:0000313" key="2">
    <source>
        <dbReference type="Proteomes" id="UP000005239"/>
    </source>
</evidence>
<keyword evidence="2" id="KW-1185">Reference proteome</keyword>